<reference evidence="2 3" key="1">
    <citation type="submission" date="2019-01" db="EMBL/GenBank/DDBJ databases">
        <authorList>
            <person name="Deng T."/>
        </authorList>
    </citation>
    <scope>NUCLEOTIDE SEQUENCE [LARGE SCALE GENOMIC DNA]</scope>
    <source>
        <strain evidence="2 3">F8825</strain>
    </source>
</reference>
<comment type="caution">
    <text evidence="2">The sequence shown here is derived from an EMBL/GenBank/DDBJ whole genome shotgun (WGS) entry which is preliminary data.</text>
</comment>
<evidence type="ECO:0000256" key="1">
    <source>
        <dbReference type="SAM" id="SignalP"/>
    </source>
</evidence>
<dbReference type="AlphaFoldDB" id="A0A4Q2S5C9"/>
<feature type="chain" id="PRO_5020619281" evidence="1">
    <location>
        <begin position="20"/>
        <end position="101"/>
    </location>
</feature>
<protein>
    <submittedName>
        <fullName evidence="2">Uncharacterized protein</fullName>
    </submittedName>
</protein>
<sequence length="101" mass="10582">MRAMILCLALVVTAGTAVAGPFATENGLLHLVQDEGSGTINSESNRPAPPPGMRPQRFYCVIDPPASAETDDKWSCPARPGRVGGRCRCAGMVGSGTLYAY</sequence>
<dbReference type="OrthoDB" id="8370383at2"/>
<keyword evidence="3" id="KW-1185">Reference proteome</keyword>
<dbReference type="EMBL" id="SDVB01000391">
    <property type="protein sequence ID" value="RYB97109.1"/>
    <property type="molecule type" value="Genomic_DNA"/>
</dbReference>
<keyword evidence="1" id="KW-0732">Signal</keyword>
<dbReference type="RefSeq" id="WP_129334540.1">
    <property type="nucleotide sequence ID" value="NZ_SDVB01000391.1"/>
</dbReference>
<dbReference type="Proteomes" id="UP000291088">
    <property type="component" value="Unassembled WGS sequence"/>
</dbReference>
<accession>A0A4Q2S5C9</accession>
<feature type="signal peptide" evidence="1">
    <location>
        <begin position="1"/>
        <end position="19"/>
    </location>
</feature>
<proteinExistence type="predicted"/>
<organism evidence="2 3">
    <name type="scientific">Ciceribacter ferrooxidans</name>
    <dbReference type="NCBI Taxonomy" id="2509717"/>
    <lineage>
        <taxon>Bacteria</taxon>
        <taxon>Pseudomonadati</taxon>
        <taxon>Pseudomonadota</taxon>
        <taxon>Alphaproteobacteria</taxon>
        <taxon>Hyphomicrobiales</taxon>
        <taxon>Rhizobiaceae</taxon>
        <taxon>Ciceribacter</taxon>
    </lineage>
</organism>
<evidence type="ECO:0000313" key="2">
    <source>
        <dbReference type="EMBL" id="RYB97109.1"/>
    </source>
</evidence>
<evidence type="ECO:0000313" key="3">
    <source>
        <dbReference type="Proteomes" id="UP000291088"/>
    </source>
</evidence>
<gene>
    <name evidence="2" type="ORF">EUU22_24250</name>
</gene>
<name>A0A4Q2S5C9_9HYPH</name>